<accession>A0A9W9A4Y8</accession>
<dbReference type="Proteomes" id="UP001150238">
    <property type="component" value="Unassembled WGS sequence"/>
</dbReference>
<feature type="non-terminal residue" evidence="1">
    <location>
        <position position="95"/>
    </location>
</feature>
<evidence type="ECO:0000313" key="1">
    <source>
        <dbReference type="EMBL" id="KAJ4474655.1"/>
    </source>
</evidence>
<dbReference type="SUPFAM" id="SSF46689">
    <property type="entry name" value="Homeodomain-like"/>
    <property type="match status" value="1"/>
</dbReference>
<dbReference type="EMBL" id="JANVFS010000023">
    <property type="protein sequence ID" value="KAJ4474655.1"/>
    <property type="molecule type" value="Genomic_DNA"/>
</dbReference>
<dbReference type="AlphaFoldDB" id="A0A9W9A4Y8"/>
<evidence type="ECO:0000313" key="2">
    <source>
        <dbReference type="Proteomes" id="UP001150238"/>
    </source>
</evidence>
<reference evidence="1" key="1">
    <citation type="submission" date="2022-08" db="EMBL/GenBank/DDBJ databases">
        <authorList>
            <consortium name="DOE Joint Genome Institute"/>
            <person name="Min B."/>
            <person name="Riley R."/>
            <person name="Sierra-Patev S."/>
            <person name="Naranjo-Ortiz M."/>
            <person name="Looney B."/>
            <person name="Konkel Z."/>
            <person name="Slot J.C."/>
            <person name="Sakamoto Y."/>
            <person name="Steenwyk J.L."/>
            <person name="Rokas A."/>
            <person name="Carro J."/>
            <person name="Camarero S."/>
            <person name="Ferreira P."/>
            <person name="Molpeceres G."/>
            <person name="Ruiz-Duenas F.J."/>
            <person name="Serrano A."/>
            <person name="Henrissat B."/>
            <person name="Drula E."/>
            <person name="Hughes K.W."/>
            <person name="Mata J.L."/>
            <person name="Ishikawa N.K."/>
            <person name="Vargas-Isla R."/>
            <person name="Ushijima S."/>
            <person name="Smith C.A."/>
            <person name="Ahrendt S."/>
            <person name="Andreopoulos W."/>
            <person name="He G."/>
            <person name="Labutti K."/>
            <person name="Lipzen A."/>
            <person name="Ng V."/>
            <person name="Sandor L."/>
            <person name="Barry K."/>
            <person name="Martinez A.T."/>
            <person name="Xiao Y."/>
            <person name="Gibbons J.G."/>
            <person name="Terashima K."/>
            <person name="Hibbett D.S."/>
            <person name="Grigoriev I.V."/>
        </authorList>
    </citation>
    <scope>NUCLEOTIDE SEQUENCE</scope>
    <source>
        <strain evidence="1">Sp2 HRB7682 ss15</strain>
    </source>
</reference>
<evidence type="ECO:0008006" key="3">
    <source>
        <dbReference type="Google" id="ProtNLM"/>
    </source>
</evidence>
<proteinExistence type="predicted"/>
<gene>
    <name evidence="1" type="ORF">C8J55DRAFT_399289</name>
</gene>
<name>A0A9W9A4Y8_9AGAR</name>
<feature type="non-terminal residue" evidence="1">
    <location>
        <position position="1"/>
    </location>
</feature>
<comment type="caution">
    <text evidence="1">The sequence shown here is derived from an EMBL/GenBank/DDBJ whole genome shotgun (WGS) entry which is preliminary data.</text>
</comment>
<dbReference type="InterPro" id="IPR009057">
    <property type="entry name" value="Homeodomain-like_sf"/>
</dbReference>
<organism evidence="1 2">
    <name type="scientific">Lentinula lateritia</name>
    <dbReference type="NCBI Taxonomy" id="40482"/>
    <lineage>
        <taxon>Eukaryota</taxon>
        <taxon>Fungi</taxon>
        <taxon>Dikarya</taxon>
        <taxon>Basidiomycota</taxon>
        <taxon>Agaricomycotina</taxon>
        <taxon>Agaricomycetes</taxon>
        <taxon>Agaricomycetidae</taxon>
        <taxon>Agaricales</taxon>
        <taxon>Marasmiineae</taxon>
        <taxon>Omphalotaceae</taxon>
        <taxon>Lentinula</taxon>
    </lineage>
</organism>
<sequence length="95" mass="11038">LSIDLRKRIMHWRLEEGKSIAEVSRLAGCCKRTVSNITSLYLSTGEFSHADPRTPGRPRLLSMLDKSYILSILHDNPALYLDEIQDMMWYNRNID</sequence>
<protein>
    <recommendedName>
        <fullName evidence="3">Paired domain-containing protein</fullName>
    </recommendedName>
</protein>
<reference evidence="1" key="2">
    <citation type="journal article" date="2023" name="Proc. Natl. Acad. Sci. U.S.A.">
        <title>A global phylogenomic analysis of the shiitake genus Lentinula.</title>
        <authorList>
            <person name="Sierra-Patev S."/>
            <person name="Min B."/>
            <person name="Naranjo-Ortiz M."/>
            <person name="Looney B."/>
            <person name="Konkel Z."/>
            <person name="Slot J.C."/>
            <person name="Sakamoto Y."/>
            <person name="Steenwyk J.L."/>
            <person name="Rokas A."/>
            <person name="Carro J."/>
            <person name="Camarero S."/>
            <person name="Ferreira P."/>
            <person name="Molpeceres G."/>
            <person name="Ruiz-Duenas F.J."/>
            <person name="Serrano A."/>
            <person name="Henrissat B."/>
            <person name="Drula E."/>
            <person name="Hughes K.W."/>
            <person name="Mata J.L."/>
            <person name="Ishikawa N.K."/>
            <person name="Vargas-Isla R."/>
            <person name="Ushijima S."/>
            <person name="Smith C.A."/>
            <person name="Donoghue J."/>
            <person name="Ahrendt S."/>
            <person name="Andreopoulos W."/>
            <person name="He G."/>
            <person name="LaButti K."/>
            <person name="Lipzen A."/>
            <person name="Ng V."/>
            <person name="Riley R."/>
            <person name="Sandor L."/>
            <person name="Barry K."/>
            <person name="Martinez A.T."/>
            <person name="Xiao Y."/>
            <person name="Gibbons J.G."/>
            <person name="Terashima K."/>
            <person name="Grigoriev I.V."/>
            <person name="Hibbett D."/>
        </authorList>
    </citation>
    <scope>NUCLEOTIDE SEQUENCE</scope>
    <source>
        <strain evidence="1">Sp2 HRB7682 ss15</strain>
    </source>
</reference>